<feature type="compositionally biased region" description="Low complexity" evidence="10">
    <location>
        <begin position="166"/>
        <end position="177"/>
    </location>
</feature>
<keyword evidence="5 8" id="KW-0505">Motor protein</keyword>
<gene>
    <name evidence="12" type="ORF">IFM89_029059</name>
</gene>
<dbReference type="SMART" id="SM00129">
    <property type="entry name" value="KISc"/>
    <property type="match status" value="1"/>
</dbReference>
<dbReference type="FunFam" id="3.40.850.10:FF:000052">
    <property type="entry name" value="Kinesin-like protein KIN-12F"/>
    <property type="match status" value="1"/>
</dbReference>
<dbReference type="GO" id="GO:0005524">
    <property type="term" value="F:ATP binding"/>
    <property type="evidence" value="ECO:0007669"/>
    <property type="project" value="UniProtKB-UniRule"/>
</dbReference>
<dbReference type="InterPro" id="IPR000424">
    <property type="entry name" value="Primosome_PriB/ssb"/>
</dbReference>
<dbReference type="InterPro" id="IPR001752">
    <property type="entry name" value="Kinesin_motor_dom"/>
</dbReference>
<dbReference type="GO" id="GO:0003697">
    <property type="term" value="F:single-stranded DNA binding"/>
    <property type="evidence" value="ECO:0007669"/>
    <property type="project" value="InterPro"/>
</dbReference>
<dbReference type="Pfam" id="PF00225">
    <property type="entry name" value="Kinesin"/>
    <property type="match status" value="1"/>
</dbReference>
<reference evidence="12 13" key="1">
    <citation type="submission" date="2020-10" db="EMBL/GenBank/DDBJ databases">
        <title>The Coptis chinensis genome and diversification of protoberbering-type alkaloids.</title>
        <authorList>
            <person name="Wang B."/>
            <person name="Shu S."/>
            <person name="Song C."/>
            <person name="Liu Y."/>
        </authorList>
    </citation>
    <scope>NUCLEOTIDE SEQUENCE [LARGE SCALE GENOMIC DNA]</scope>
    <source>
        <strain evidence="12">HL-2020</strain>
        <tissue evidence="12">Leaf</tissue>
    </source>
</reference>
<evidence type="ECO:0000256" key="4">
    <source>
        <dbReference type="ARBA" id="ARBA00023054"/>
    </source>
</evidence>
<accession>A0A835M1L0</accession>
<evidence type="ECO:0000256" key="1">
    <source>
        <dbReference type="ARBA" id="ARBA00022701"/>
    </source>
</evidence>
<evidence type="ECO:0000256" key="5">
    <source>
        <dbReference type="ARBA" id="ARBA00023175"/>
    </source>
</evidence>
<protein>
    <recommendedName>
        <fullName evidence="11">Kinesin motor domain-containing protein</fullName>
    </recommendedName>
</protein>
<evidence type="ECO:0000313" key="12">
    <source>
        <dbReference type="EMBL" id="KAF9616283.1"/>
    </source>
</evidence>
<dbReference type="InterPro" id="IPR027417">
    <property type="entry name" value="P-loop_NTPase"/>
</dbReference>
<evidence type="ECO:0000256" key="9">
    <source>
        <dbReference type="SAM" id="Coils"/>
    </source>
</evidence>
<evidence type="ECO:0000256" key="8">
    <source>
        <dbReference type="PROSITE-ProRule" id="PRU00283"/>
    </source>
</evidence>
<dbReference type="InterPro" id="IPR044986">
    <property type="entry name" value="KIF15/KIN-12"/>
</dbReference>
<evidence type="ECO:0000259" key="11">
    <source>
        <dbReference type="PROSITE" id="PS50067"/>
    </source>
</evidence>
<dbReference type="PROSITE" id="PS50067">
    <property type="entry name" value="KINESIN_MOTOR_2"/>
    <property type="match status" value="1"/>
</dbReference>
<evidence type="ECO:0000256" key="2">
    <source>
        <dbReference type="ARBA" id="ARBA00022741"/>
    </source>
</evidence>
<keyword evidence="7" id="KW-0238">DNA-binding</keyword>
<dbReference type="GO" id="GO:0009524">
    <property type="term" value="C:phragmoplast"/>
    <property type="evidence" value="ECO:0007669"/>
    <property type="project" value="UniProtKB-ARBA"/>
</dbReference>
<keyword evidence="3 8" id="KW-0067">ATP-binding</keyword>
<dbReference type="Gene3D" id="3.40.850.10">
    <property type="entry name" value="Kinesin motor domain"/>
    <property type="match status" value="1"/>
</dbReference>
<evidence type="ECO:0000256" key="3">
    <source>
        <dbReference type="ARBA" id="ARBA00022840"/>
    </source>
</evidence>
<dbReference type="InterPro" id="IPR036961">
    <property type="entry name" value="Kinesin_motor_dom_sf"/>
</dbReference>
<dbReference type="PROSITE" id="PS50935">
    <property type="entry name" value="SSB"/>
    <property type="match status" value="1"/>
</dbReference>
<dbReference type="OrthoDB" id="1907171at2759"/>
<dbReference type="Proteomes" id="UP000631114">
    <property type="component" value="Unassembled WGS sequence"/>
</dbReference>
<keyword evidence="4 9" id="KW-0175">Coiled coil</keyword>
<dbReference type="GO" id="GO:0003777">
    <property type="term" value="F:microtubule motor activity"/>
    <property type="evidence" value="ECO:0007669"/>
    <property type="project" value="InterPro"/>
</dbReference>
<feature type="coiled-coil region" evidence="9">
    <location>
        <begin position="1128"/>
        <end position="1155"/>
    </location>
</feature>
<keyword evidence="2 8" id="KW-0547">Nucleotide-binding</keyword>
<evidence type="ECO:0000256" key="6">
    <source>
        <dbReference type="ARBA" id="ARBA00034488"/>
    </source>
</evidence>
<feature type="coiled-coil region" evidence="9">
    <location>
        <begin position="1214"/>
        <end position="1241"/>
    </location>
</feature>
<keyword evidence="13" id="KW-1185">Reference proteome</keyword>
<feature type="region of interest" description="Disordered" evidence="10">
    <location>
        <begin position="149"/>
        <end position="186"/>
    </location>
</feature>
<keyword evidence="1" id="KW-0493">Microtubule</keyword>
<feature type="coiled-coil region" evidence="9">
    <location>
        <begin position="773"/>
        <end position="800"/>
    </location>
</feature>
<dbReference type="GO" id="GO:0005874">
    <property type="term" value="C:microtubule"/>
    <property type="evidence" value="ECO:0007669"/>
    <property type="project" value="UniProtKB-KW"/>
</dbReference>
<comment type="similarity">
    <text evidence="6">Belongs to the TRAFAC class myosin-kinesin ATPase superfamily. Kinesin family. KIN-12 subfamily.</text>
</comment>
<organism evidence="12 13">
    <name type="scientific">Coptis chinensis</name>
    <dbReference type="NCBI Taxonomy" id="261450"/>
    <lineage>
        <taxon>Eukaryota</taxon>
        <taxon>Viridiplantae</taxon>
        <taxon>Streptophyta</taxon>
        <taxon>Embryophyta</taxon>
        <taxon>Tracheophyta</taxon>
        <taxon>Spermatophyta</taxon>
        <taxon>Magnoliopsida</taxon>
        <taxon>Ranunculales</taxon>
        <taxon>Ranunculaceae</taxon>
        <taxon>Coptidoideae</taxon>
        <taxon>Coptis</taxon>
    </lineage>
</organism>
<feature type="binding site" evidence="8">
    <location>
        <begin position="504"/>
        <end position="511"/>
    </location>
    <ligand>
        <name>ATP</name>
        <dbReference type="ChEBI" id="CHEBI:30616"/>
    </ligand>
</feature>
<dbReference type="PANTHER" id="PTHR37739:SF16">
    <property type="entry name" value="KINESIN-LIKE PROTEIN"/>
    <property type="match status" value="1"/>
</dbReference>
<proteinExistence type="inferred from homology"/>
<dbReference type="PANTHER" id="PTHR37739">
    <property type="entry name" value="KINESIN-LIKE PROTEIN KIN-12D"/>
    <property type="match status" value="1"/>
</dbReference>
<evidence type="ECO:0000313" key="13">
    <source>
        <dbReference type="Proteomes" id="UP000631114"/>
    </source>
</evidence>
<dbReference type="EMBL" id="JADFTS010000003">
    <property type="protein sequence ID" value="KAF9616283.1"/>
    <property type="molecule type" value="Genomic_DNA"/>
</dbReference>
<feature type="domain" description="Kinesin motor" evidence="11">
    <location>
        <begin position="428"/>
        <end position="766"/>
    </location>
</feature>
<dbReference type="PRINTS" id="PR00380">
    <property type="entry name" value="KINESINHEAVY"/>
</dbReference>
<evidence type="ECO:0000256" key="10">
    <source>
        <dbReference type="SAM" id="MobiDB-lite"/>
    </source>
</evidence>
<dbReference type="GO" id="GO:0007018">
    <property type="term" value="P:microtubule-based movement"/>
    <property type="evidence" value="ECO:0007669"/>
    <property type="project" value="InterPro"/>
</dbReference>
<evidence type="ECO:0000256" key="7">
    <source>
        <dbReference type="PROSITE-ProRule" id="PRU00252"/>
    </source>
</evidence>
<name>A0A835M1L0_9MAGN</name>
<comment type="caution">
    <text evidence="12">The sequence shown here is derived from an EMBL/GenBank/DDBJ whole genome shotgun (WGS) entry which is preliminary data.</text>
</comment>
<dbReference type="GO" id="GO:0008017">
    <property type="term" value="F:microtubule binding"/>
    <property type="evidence" value="ECO:0007669"/>
    <property type="project" value="InterPro"/>
</dbReference>
<dbReference type="SUPFAM" id="SSF52540">
    <property type="entry name" value="P-loop containing nucleoside triphosphate hydrolases"/>
    <property type="match status" value="1"/>
</dbReference>
<sequence length="1526" mass="172222">MDNVVDTESSPEVAEWMAAVEVAALLTRKKDIQVFIMEGDNQNQNVNSALKLYDEAGISMPVQFQVSADGKSWAGTILTQESSSSDSLLWIPIIFEGDLAHIAACHLKEKDFVHVSGQLAGDPPQFTMEKSRSSSIQVMVNGINFVEESPQRKESHASYKQNEQATSSSLTHSETTSMPITEDKKDSTTTEHLWTDLLENPHEWWDNRLNKNNLKGADFKHKVKGEMLWLDESTPGWVVSKLESLNFINKTVQKMNGVKDRESVECSWRDLTYNPNRWRDHRKEKLNGQVNPKFPDFKHKDSGQALWISSAPKWVLSNLDALKFDNKGNFQKKKFDDKENSWKDLVENPNKWWDNRFDKLNQRAPDFKHKETGEGLWLSGSPDWVMPKLPPVKSKDVAGILVLIVLEAHLFSEPLYHGSAGNVQILASVKVVVRIRPPLERGTILVRKVSPNSLSVSGDASRFFTFDSVVDSSSTTQEDFFELVGVPLVKNSLAGYNATILSCGQTASGKTYTMWGPQSAMVDGSSTTTTQGIVPRIFHMLFSEIQEHERCEDKQKISYQCRCSFLEVYNEQLGDLLDPNQRNLQIRDDAKNGFYVENLTEEYVTSYDDVTQILIKGLSNRKIGATSLNSKSSRSHIVFTCVIESWCKGTSSNCFSSSKTSRINLVDVAGSERTKLDDAGRHCIKEARKLKRSIARLGHLVHILSEGAQLERSQSISYESSCLTHLLKESLGGNAKLTVICAISPDEKCKAETLSTLRFGVKAKSLKNEPVVNEITEDDVNDLSDQIRQLKEELIKAKSGGSSSLDCNSRYFKGRNARESLNQLRVSLNRSIIIPRIDDDSEEEIIVDEKDVKELCIQLDNLRSSGEENFQDAYEETECFQESSFEENSDPIMTNNPSCSIATCSDIDTDIPIACRKTSSNLDPTIRSSLSLMSCQLPSVLQEPTFSESPKIEKMQKKVKSSSLNVAGAERYVTATSNFSPEVLRQSVKVSDQIRSSLRSSKIFSSPTESLAASLHRGLQIIDDHQRASASSKLSLALSFEHLAIKPGQAVNQTDASVQTLSPKQTLIDAPATYSICTTCKQAINELDEVNGSLNMYNVTFSGPRSLEALKGKTHKDGEKDSDEALKIEKLEKLCAEQEAKIEQLNQLVGQYKQQKEYNLVIENFQETATHDEVYADSVGPVQEFVVEKEDYQLLEAAEENKILVHDSKISVVVPSANNEVRELQKERVELLKEIEILRNRLESFIDVSWTESQSTRLRKSGTVSQSLGNGGKDLQEERQRWIEKESEWICLTDELRLDLDSNRQQAKNIEMELKLERRVTEELDDALNRAVLGHARIVEHYADLQDKYNELLERHRKIMEGIAEIKRAAGKAGGKGHGSRFFKSLAAELSSLRVEKEREREHLKKENKSLRIQLRDTAEAVHAAGELLVRLREAEEAVSVVEGNFLRAEKETEKVKKQMEKLKRRHAMEMATMKQYLADSRLPESALQPLYWQQEHKTYNTTTSPLPEDDQEWRAEFGPIYQEHY</sequence>
<feature type="coiled-coil region" evidence="9">
    <location>
        <begin position="1387"/>
        <end position="1466"/>
    </location>
</feature>